<dbReference type="SUPFAM" id="SSF53187">
    <property type="entry name" value="Zn-dependent exopeptidases"/>
    <property type="match status" value="2"/>
</dbReference>
<dbReference type="Pfam" id="PF00246">
    <property type="entry name" value="Peptidase_M14"/>
    <property type="match status" value="1"/>
</dbReference>
<dbReference type="AlphaFoldDB" id="A0A9K3GJK7"/>
<feature type="region of interest" description="Disordered" evidence="4">
    <location>
        <begin position="270"/>
        <end position="289"/>
    </location>
</feature>
<dbReference type="GO" id="GO:0004181">
    <property type="term" value="F:metallocarboxypeptidase activity"/>
    <property type="evidence" value="ECO:0007669"/>
    <property type="project" value="InterPro"/>
</dbReference>
<comment type="similarity">
    <text evidence="2 3">Belongs to the peptidase M14 family.</text>
</comment>
<reference evidence="6 7" key="1">
    <citation type="journal article" date="2018" name="PLoS ONE">
        <title>The draft genome of Kipferlia bialata reveals reductive genome evolution in fornicate parasites.</title>
        <authorList>
            <person name="Tanifuji G."/>
            <person name="Takabayashi S."/>
            <person name="Kume K."/>
            <person name="Takagi M."/>
            <person name="Nakayama T."/>
            <person name="Kamikawa R."/>
            <person name="Inagaki Y."/>
            <person name="Hashimoto T."/>
        </authorList>
    </citation>
    <scope>NUCLEOTIDE SEQUENCE [LARGE SCALE GENOMIC DNA]</scope>
    <source>
        <strain evidence="6">NY0173</strain>
    </source>
</reference>
<evidence type="ECO:0000259" key="5">
    <source>
        <dbReference type="PROSITE" id="PS52035"/>
    </source>
</evidence>
<dbReference type="GO" id="GO:0008270">
    <property type="term" value="F:zinc ion binding"/>
    <property type="evidence" value="ECO:0007669"/>
    <property type="project" value="InterPro"/>
</dbReference>
<comment type="cofactor">
    <cofactor evidence="1">
        <name>Zn(2+)</name>
        <dbReference type="ChEBI" id="CHEBI:29105"/>
    </cofactor>
</comment>
<dbReference type="OrthoDB" id="10253041at2759"/>
<feature type="non-terminal residue" evidence="6">
    <location>
        <position position="1"/>
    </location>
</feature>
<evidence type="ECO:0000256" key="4">
    <source>
        <dbReference type="SAM" id="MobiDB-lite"/>
    </source>
</evidence>
<proteinExistence type="inferred from homology"/>
<dbReference type="InterPro" id="IPR040626">
    <property type="entry name" value="Pepdidase_M14_N"/>
</dbReference>
<feature type="compositionally biased region" description="Basic and acidic residues" evidence="4">
    <location>
        <begin position="191"/>
        <end position="238"/>
    </location>
</feature>
<name>A0A9K3GJK7_9EUKA</name>
<dbReference type="InterPro" id="IPR000834">
    <property type="entry name" value="Peptidase_M14"/>
</dbReference>
<protein>
    <recommendedName>
        <fullName evidence="5">Peptidase M14 domain-containing protein</fullName>
    </recommendedName>
</protein>
<evidence type="ECO:0000313" key="7">
    <source>
        <dbReference type="Proteomes" id="UP000265618"/>
    </source>
</evidence>
<feature type="compositionally biased region" description="Basic and acidic residues" evidence="4">
    <location>
        <begin position="417"/>
        <end position="446"/>
    </location>
</feature>
<dbReference type="GO" id="GO:0006508">
    <property type="term" value="P:proteolysis"/>
    <property type="evidence" value="ECO:0007669"/>
    <property type="project" value="InterPro"/>
</dbReference>
<dbReference type="PROSITE" id="PS52035">
    <property type="entry name" value="PEPTIDASE_M14"/>
    <property type="match status" value="1"/>
</dbReference>
<comment type="caution">
    <text evidence="3">Lacks conserved residue(s) required for the propagation of feature annotation.</text>
</comment>
<evidence type="ECO:0000256" key="3">
    <source>
        <dbReference type="PROSITE-ProRule" id="PRU01379"/>
    </source>
</evidence>
<feature type="domain" description="Peptidase M14" evidence="5">
    <location>
        <begin position="140"/>
        <end position="582"/>
    </location>
</feature>
<organism evidence="6 7">
    <name type="scientific">Kipferlia bialata</name>
    <dbReference type="NCBI Taxonomy" id="797122"/>
    <lineage>
        <taxon>Eukaryota</taxon>
        <taxon>Metamonada</taxon>
        <taxon>Carpediemonas-like organisms</taxon>
        <taxon>Kipferlia</taxon>
    </lineage>
</organism>
<dbReference type="EMBL" id="BDIP01001572">
    <property type="protein sequence ID" value="GIQ84675.1"/>
    <property type="molecule type" value="Genomic_DNA"/>
</dbReference>
<comment type="caution">
    <text evidence="6">The sequence shown here is derived from an EMBL/GenBank/DDBJ whole genome shotgun (WGS) entry which is preliminary data.</text>
</comment>
<accession>A0A9K3GJK7</accession>
<dbReference type="Pfam" id="PF18027">
    <property type="entry name" value="Pepdidase_M14_N"/>
    <property type="match status" value="1"/>
</dbReference>
<dbReference type="InterPro" id="IPR050821">
    <property type="entry name" value="Cytosolic_carboxypeptidase"/>
</dbReference>
<feature type="region of interest" description="Disordered" evidence="4">
    <location>
        <begin position="417"/>
        <end position="466"/>
    </location>
</feature>
<gene>
    <name evidence="6" type="ORF">KIPB_006216</name>
</gene>
<evidence type="ECO:0000256" key="2">
    <source>
        <dbReference type="ARBA" id="ARBA00005988"/>
    </source>
</evidence>
<sequence>MPSGPVLYSSPALVIDAEFEAGNIGSVKRVGDTTYDLNIRPDPGSASSRLWFYFRVTNVVPKSALYVFNMLGFSKNRTSFSVGMTPIVRSSSKPKWEKIPTDQCFNYSSSRHRSQTSRPILSIVFRFDKKEDEYFFAFTYPYTHSMLQRYLSRLMQSSLTCVHRESLCHTLERRRVDMLLLSKGVKNSIPSRRDREREKDREREREKESARDTEKMMEEARSRERERAVREREKEGLHSSRRSSISALPPPLPLTPVLVRSAHSLASLSSARTAAQRRPHPIFMTTDGTGRPVPKRLVLVTARVHPGETPAAFVSHGLLEWLISPRPRAQALLERAVVVLVPMINPDGVHAGHYRCNSAGIDVNRRYDRPSTIQTPVAYHLSALVKQLGTGSLGHMDYLFDRMDALLREIGPLSHRVDREREREREKDAERRENRSSSRGGSRQDSDTESGVWGVGPHQNSLPSVNIGEPVLDERIKHIRDALRGCPLDLVVDLHSHSALEGGFVYVNPDNPERPSAEGERDAYRAAGLGDHGEPDSNNNRFQQELLFPRLLQNRCHVFQDSYQAPREVERDGGVSVGVSVG</sequence>
<evidence type="ECO:0000256" key="1">
    <source>
        <dbReference type="ARBA" id="ARBA00001947"/>
    </source>
</evidence>
<dbReference type="Gene3D" id="3.40.630.10">
    <property type="entry name" value="Zn peptidases"/>
    <property type="match status" value="1"/>
</dbReference>
<dbReference type="Proteomes" id="UP000265618">
    <property type="component" value="Unassembled WGS sequence"/>
</dbReference>
<keyword evidence="7" id="KW-1185">Reference proteome</keyword>
<feature type="region of interest" description="Disordered" evidence="4">
    <location>
        <begin position="187"/>
        <end position="251"/>
    </location>
</feature>
<dbReference type="PANTHER" id="PTHR12756:SF9">
    <property type="entry name" value="CYTOSOLIC CARBOXYPEPTIDASE 6"/>
    <property type="match status" value="1"/>
</dbReference>
<evidence type="ECO:0000313" key="6">
    <source>
        <dbReference type="EMBL" id="GIQ84675.1"/>
    </source>
</evidence>
<dbReference type="PANTHER" id="PTHR12756">
    <property type="entry name" value="CYTOSOLIC CARBOXYPEPTIDASE"/>
    <property type="match status" value="1"/>
</dbReference>
<dbReference type="Gene3D" id="2.60.40.3120">
    <property type="match status" value="1"/>
</dbReference>